<organism evidence="1 2">
    <name type="scientific">Penicillium cf. griseofulvum</name>
    <dbReference type="NCBI Taxonomy" id="2972120"/>
    <lineage>
        <taxon>Eukaryota</taxon>
        <taxon>Fungi</taxon>
        <taxon>Dikarya</taxon>
        <taxon>Ascomycota</taxon>
        <taxon>Pezizomycotina</taxon>
        <taxon>Eurotiomycetes</taxon>
        <taxon>Eurotiomycetidae</taxon>
        <taxon>Eurotiales</taxon>
        <taxon>Aspergillaceae</taxon>
        <taxon>Penicillium</taxon>
    </lineage>
</organism>
<comment type="caution">
    <text evidence="1">The sequence shown here is derived from an EMBL/GenBank/DDBJ whole genome shotgun (WGS) entry which is preliminary data.</text>
</comment>
<keyword evidence="2" id="KW-1185">Reference proteome</keyword>
<gene>
    <name evidence="1" type="ORF">N7472_007169</name>
</gene>
<dbReference type="EMBL" id="JAPQKP010000005">
    <property type="protein sequence ID" value="KAJ5188155.1"/>
    <property type="molecule type" value="Genomic_DNA"/>
</dbReference>
<accession>A0A9W9M3T7</accession>
<evidence type="ECO:0000313" key="2">
    <source>
        <dbReference type="Proteomes" id="UP001150879"/>
    </source>
</evidence>
<protein>
    <submittedName>
        <fullName evidence="1">Uncharacterized protein</fullName>
    </submittedName>
</protein>
<sequence length="296" mass="35205">MEDGQWKTEVLPIKLSHSENHRLLRGLGRLQIYQNIFGPPEHSEDWVWQKRISNQWDVNKGSSSHCDPRREVYRLFFGMIPPWEYQEMACVWAYFRTLFDSIYKEMTAGLHDLVDKHMSKDDWQREYFEFLPEDVMPPWVNIDSLSALEHLPDMTDSLASMGPEFIYRLLHETTPLMQRNMVMCNANDYSLNYFRDFWLNEEDLLPSLYPADRYAVQDYKHLWSTLSSVEQPNLAWKTMFLLPETPEQTFEDAILLQGGREPVWRLGLAIFDDERLMAWETPLSKYRSGDIPEFET</sequence>
<dbReference type="OrthoDB" id="5427059at2759"/>
<proteinExistence type="predicted"/>
<name>A0A9W9M3T7_9EURO</name>
<reference evidence="1" key="1">
    <citation type="submission" date="2022-11" db="EMBL/GenBank/DDBJ databases">
        <authorList>
            <person name="Petersen C."/>
        </authorList>
    </citation>
    <scope>NUCLEOTIDE SEQUENCE</scope>
    <source>
        <strain evidence="1">IBT 16849</strain>
    </source>
</reference>
<dbReference type="AlphaFoldDB" id="A0A9W9M3T7"/>
<dbReference type="Proteomes" id="UP001150879">
    <property type="component" value="Unassembled WGS sequence"/>
</dbReference>
<reference evidence="1" key="2">
    <citation type="journal article" date="2023" name="IMA Fungus">
        <title>Comparative genomic study of the Penicillium genus elucidates a diverse pangenome and 15 lateral gene transfer events.</title>
        <authorList>
            <person name="Petersen C."/>
            <person name="Sorensen T."/>
            <person name="Nielsen M.R."/>
            <person name="Sondergaard T.E."/>
            <person name="Sorensen J.L."/>
            <person name="Fitzpatrick D.A."/>
            <person name="Frisvad J.C."/>
            <person name="Nielsen K.L."/>
        </authorList>
    </citation>
    <scope>NUCLEOTIDE SEQUENCE</scope>
    <source>
        <strain evidence="1">IBT 16849</strain>
    </source>
</reference>
<evidence type="ECO:0000313" key="1">
    <source>
        <dbReference type="EMBL" id="KAJ5188155.1"/>
    </source>
</evidence>